<dbReference type="AlphaFoldDB" id="A0A7V8VGE7"/>
<evidence type="ECO:0000313" key="3">
    <source>
        <dbReference type="EMBL" id="MBA2227456.1"/>
    </source>
</evidence>
<dbReference type="PANTHER" id="PTHR12879">
    <property type="entry name" value="SPHINGOLIPID DELTA 4 DESATURASE/C-4 HYDROXYLASE PROTEIN DES2"/>
    <property type="match status" value="1"/>
</dbReference>
<dbReference type="EMBL" id="JACEFB010000014">
    <property type="protein sequence ID" value="MBA2227456.1"/>
    <property type="molecule type" value="Genomic_DNA"/>
</dbReference>
<keyword evidence="1" id="KW-0472">Membrane</keyword>
<dbReference type="PANTHER" id="PTHR12879:SF8">
    <property type="entry name" value="SPHINGOLIPID DELTA(4)-DESATURASE DES1"/>
    <property type="match status" value="1"/>
</dbReference>
<dbReference type="RefSeq" id="WP_194539319.1">
    <property type="nucleotide sequence ID" value="NZ_JACEFB010000014.1"/>
</dbReference>
<dbReference type="GO" id="GO:0046513">
    <property type="term" value="P:ceramide biosynthetic process"/>
    <property type="evidence" value="ECO:0007669"/>
    <property type="project" value="TreeGrafter"/>
</dbReference>
<feature type="transmembrane region" description="Helical" evidence="1">
    <location>
        <begin position="330"/>
        <end position="351"/>
    </location>
</feature>
<feature type="transmembrane region" description="Helical" evidence="1">
    <location>
        <begin position="264"/>
        <end position="284"/>
    </location>
</feature>
<protein>
    <submittedName>
        <fullName evidence="3">Fatty acid desaturase</fullName>
    </submittedName>
</protein>
<name>A0A7V8VGE7_9BACT</name>
<feature type="transmembrane region" description="Helical" evidence="1">
    <location>
        <begin position="65"/>
        <end position="86"/>
    </location>
</feature>
<feature type="domain" description="Fatty acid desaturase" evidence="2">
    <location>
        <begin position="96"/>
        <end position="304"/>
    </location>
</feature>
<keyword evidence="1" id="KW-1133">Transmembrane helix</keyword>
<dbReference type="Proteomes" id="UP000542342">
    <property type="component" value="Unassembled WGS sequence"/>
</dbReference>
<sequence>MNSATVAGRDESARANLAAATPSEAMGCAAAPAPATTAPATPLLSDATFKQRLQELRQTDNWTNWYYLLRTWIYLALVLAVAIAFFELRADWGLSWWWNLPVALLAIILVGAGQHQLTGLAHEASHYILFRNRYLNDAVADLFCMFPIFASLYHYRLQHLAHHQFVNDPERDPDVAQLRASGHWLPFPLSKRQAVMALLRQLWPPRLIRFMRVRAQFNATGTHHSPYLIPGQPPSQRAVRIGAAYLLLLIATLTALFYLTDGVVPLLVAPLVLWLLVCVVFWKLPDHAFHRSRLRPVIHSRYTSMGRVGVITILFTAAAVATKATGSPYVGYFFLLWIVPLFTSFAFFMILRQIVQHGNGGRGWINNSRSFFMLPWIRFAVFPMGQDYHLPHHMYCTVPHFRLRQLHELLLQYPEYRNEALEVHGYFFSPEKPQVHPTVLDVLGPNYAPRSQEVHIDDEILALDAFDDRQAIAQEAERSRQAGARFSSTLPAKDT</sequence>
<gene>
    <name evidence="3" type="ORF">H0921_14955</name>
</gene>
<proteinExistence type="predicted"/>
<feature type="transmembrane region" description="Helical" evidence="1">
    <location>
        <begin position="98"/>
        <end position="118"/>
    </location>
</feature>
<evidence type="ECO:0000256" key="1">
    <source>
        <dbReference type="SAM" id="Phobius"/>
    </source>
</evidence>
<evidence type="ECO:0000313" key="4">
    <source>
        <dbReference type="Proteomes" id="UP000542342"/>
    </source>
</evidence>
<feature type="domain" description="Fatty acid desaturase" evidence="2">
    <location>
        <begin position="328"/>
        <end position="416"/>
    </location>
</feature>
<reference evidence="3 4" key="1">
    <citation type="submission" date="2020-07" db="EMBL/GenBank/DDBJ databases">
        <title>Thermogemmata thermophila gen. nov., sp. nov., a novel moderate thermophilic planctomycete from a Kamchatka hot spring.</title>
        <authorList>
            <person name="Elcheninov A.G."/>
            <person name="Podosokorskaya O.A."/>
            <person name="Kovaleva O.L."/>
            <person name="Novikov A."/>
            <person name="Bonch-Osmolovskaya E.A."/>
            <person name="Toshchakov S.V."/>
            <person name="Kublanov I.V."/>
        </authorList>
    </citation>
    <scope>NUCLEOTIDE SEQUENCE [LARGE SCALE GENOMIC DNA]</scope>
    <source>
        <strain evidence="3 4">2918</strain>
    </source>
</reference>
<keyword evidence="1" id="KW-0812">Transmembrane</keyword>
<feature type="transmembrane region" description="Helical" evidence="1">
    <location>
        <begin position="305"/>
        <end position="324"/>
    </location>
</feature>
<keyword evidence="4" id="KW-1185">Reference proteome</keyword>
<accession>A0A7V8VGE7</accession>
<dbReference type="Pfam" id="PF00487">
    <property type="entry name" value="FA_desaturase"/>
    <property type="match status" value="2"/>
</dbReference>
<dbReference type="GO" id="GO:0042284">
    <property type="term" value="F:sphingolipid delta-4 desaturase activity"/>
    <property type="evidence" value="ECO:0007669"/>
    <property type="project" value="TreeGrafter"/>
</dbReference>
<dbReference type="InterPro" id="IPR005804">
    <property type="entry name" value="FA_desaturase_dom"/>
</dbReference>
<organism evidence="3 4">
    <name type="scientific">Thermogemmata fonticola</name>
    <dbReference type="NCBI Taxonomy" id="2755323"/>
    <lineage>
        <taxon>Bacteria</taxon>
        <taxon>Pseudomonadati</taxon>
        <taxon>Planctomycetota</taxon>
        <taxon>Planctomycetia</taxon>
        <taxon>Gemmatales</taxon>
        <taxon>Gemmataceae</taxon>
        <taxon>Thermogemmata</taxon>
    </lineage>
</organism>
<comment type="caution">
    <text evidence="3">The sequence shown here is derived from an EMBL/GenBank/DDBJ whole genome shotgun (WGS) entry which is preliminary data.</text>
</comment>
<feature type="transmembrane region" description="Helical" evidence="1">
    <location>
        <begin position="238"/>
        <end position="258"/>
    </location>
</feature>
<dbReference type="GO" id="GO:0016020">
    <property type="term" value="C:membrane"/>
    <property type="evidence" value="ECO:0007669"/>
    <property type="project" value="GOC"/>
</dbReference>
<evidence type="ECO:0000259" key="2">
    <source>
        <dbReference type="Pfam" id="PF00487"/>
    </source>
</evidence>